<feature type="domain" description="Glycosyltransferase subfamily 4-like N-terminal" evidence="1">
    <location>
        <begin position="51"/>
        <end position="151"/>
    </location>
</feature>
<evidence type="ECO:0000313" key="3">
    <source>
        <dbReference type="Proteomes" id="UP000184932"/>
    </source>
</evidence>
<dbReference type="Pfam" id="PF13692">
    <property type="entry name" value="Glyco_trans_1_4"/>
    <property type="match status" value="1"/>
</dbReference>
<keyword evidence="3" id="KW-1185">Reference proteome</keyword>
<dbReference type="Gene3D" id="3.40.50.2000">
    <property type="entry name" value="Glycogen Phosphorylase B"/>
    <property type="match status" value="2"/>
</dbReference>
<dbReference type="SUPFAM" id="SSF53756">
    <property type="entry name" value="UDP-Glycosyltransferase/glycogen phosphorylase"/>
    <property type="match status" value="1"/>
</dbReference>
<keyword evidence="2" id="KW-0808">Transferase</keyword>
<reference evidence="3" key="1">
    <citation type="submission" date="2016-11" db="EMBL/GenBank/DDBJ databases">
        <authorList>
            <person name="Varghese N."/>
            <person name="Submissions S."/>
        </authorList>
    </citation>
    <scope>NUCLEOTIDE SEQUENCE [LARGE SCALE GENOMIC DNA]</scope>
    <source>
        <strain evidence="3">DSM 29440</strain>
    </source>
</reference>
<gene>
    <name evidence="2" type="ORF">SAMN05444002_0283</name>
</gene>
<dbReference type="CDD" id="cd03801">
    <property type="entry name" value="GT4_PimA-like"/>
    <property type="match status" value="1"/>
</dbReference>
<dbReference type="Proteomes" id="UP000184932">
    <property type="component" value="Unassembled WGS sequence"/>
</dbReference>
<dbReference type="STRING" id="1217970.SAMN05444002_0283"/>
<evidence type="ECO:0000259" key="1">
    <source>
        <dbReference type="Pfam" id="PF13439"/>
    </source>
</evidence>
<proteinExistence type="predicted"/>
<dbReference type="PANTHER" id="PTHR45947">
    <property type="entry name" value="SULFOQUINOVOSYL TRANSFERASE SQD2"/>
    <property type="match status" value="1"/>
</dbReference>
<evidence type="ECO:0000313" key="2">
    <source>
        <dbReference type="EMBL" id="SIN77445.1"/>
    </source>
</evidence>
<dbReference type="RefSeq" id="WP_074254484.1">
    <property type="nucleotide sequence ID" value="NZ_FSRL01000001.1"/>
</dbReference>
<sequence>MTRLRVLHLVDDTTAGGVMRVIDHLLTAPELAAQADHELRTVARGGIGPGRLKADVIVSHLAVSWRALPMLALLRLCNPRARLIHVEHSYTEAFVAECVPRKGRFTRLLRTAYRLFDTVVAVSAAQGAWLARIGAVRTGALRVIRSTVDTAPFRALPRPAGPVRVFGAIGRLDRQKGFDTLIAAFRQVEREDIALHIYGEGPEKAALEALAGADPRIRFMGFAANPAEAFAAVDCVAMPSRWEAYGLVALEALAAGRSLLVNPVDGLQDHVATGAVAARAPSAEAWAALITCTAESREARPDAPMPTSLPLWQALIAGTDTQAGQGAGEPSAGPRAA</sequence>
<dbReference type="InterPro" id="IPR028098">
    <property type="entry name" value="Glyco_trans_4-like_N"/>
</dbReference>
<name>A0A1N6E319_9RHOB</name>
<dbReference type="InterPro" id="IPR050194">
    <property type="entry name" value="Glycosyltransferase_grp1"/>
</dbReference>
<protein>
    <submittedName>
        <fullName evidence="2">Glycosyltransferase involved in cell wall bisynthesis</fullName>
    </submittedName>
</protein>
<accession>A0A1N6E319</accession>
<dbReference type="Pfam" id="PF13439">
    <property type="entry name" value="Glyco_transf_4"/>
    <property type="match status" value="1"/>
</dbReference>
<dbReference type="EMBL" id="FSRL01000001">
    <property type="protein sequence ID" value="SIN77445.1"/>
    <property type="molecule type" value="Genomic_DNA"/>
</dbReference>
<dbReference type="AlphaFoldDB" id="A0A1N6E319"/>
<dbReference type="GO" id="GO:0016757">
    <property type="term" value="F:glycosyltransferase activity"/>
    <property type="evidence" value="ECO:0007669"/>
    <property type="project" value="UniProtKB-ARBA"/>
</dbReference>
<dbReference type="OrthoDB" id="529131at2"/>
<organism evidence="2 3">
    <name type="scientific">Vannielia litorea</name>
    <dbReference type="NCBI Taxonomy" id="1217970"/>
    <lineage>
        <taxon>Bacteria</taxon>
        <taxon>Pseudomonadati</taxon>
        <taxon>Pseudomonadota</taxon>
        <taxon>Alphaproteobacteria</taxon>
        <taxon>Rhodobacterales</taxon>
        <taxon>Paracoccaceae</taxon>
        <taxon>Vannielia</taxon>
    </lineage>
</organism>
<dbReference type="PANTHER" id="PTHR45947:SF3">
    <property type="entry name" value="SULFOQUINOVOSYL TRANSFERASE SQD2"/>
    <property type="match status" value="1"/>
</dbReference>